<dbReference type="Pfam" id="PF07238">
    <property type="entry name" value="PilZ"/>
    <property type="match status" value="1"/>
</dbReference>
<feature type="domain" description="PilZ" evidence="1">
    <location>
        <begin position="108"/>
        <end position="210"/>
    </location>
</feature>
<keyword evidence="3" id="KW-1185">Reference proteome</keyword>
<reference evidence="2" key="1">
    <citation type="submission" date="2021-03" db="EMBL/GenBank/DDBJ databases">
        <authorList>
            <person name="Wang G."/>
        </authorList>
    </citation>
    <scope>NUCLEOTIDE SEQUENCE</scope>
    <source>
        <strain evidence="2">KCTC 12899</strain>
    </source>
</reference>
<sequence length="228" mass="24282">MSLDAITADELLTKIEARVADDAKALTCLLINTRRQCHDLEPVSVDKEAALVAFRAPGGRVAPLDPDCGWDLVIQAPKTAYRIPVAALAVDARRVRCTLPLEGEVLARRQCERFSASSRNPVQVSIVCRGEACQASLVDFSAVGIGIQQNACCGLNVGDVVEDGVFALRGVPVHFTRAHVAHQKVVDGGIRLGLAFSDLSASDQESITQALVACARARSYVSSMRADG</sequence>
<evidence type="ECO:0000259" key="1">
    <source>
        <dbReference type="Pfam" id="PF07238"/>
    </source>
</evidence>
<evidence type="ECO:0000313" key="2">
    <source>
        <dbReference type="EMBL" id="MBO1322054.1"/>
    </source>
</evidence>
<dbReference type="Gene3D" id="2.40.10.220">
    <property type="entry name" value="predicted glycosyltransferase like domains"/>
    <property type="match status" value="1"/>
</dbReference>
<proteinExistence type="predicted"/>
<dbReference type="Proteomes" id="UP000664417">
    <property type="component" value="Unassembled WGS sequence"/>
</dbReference>
<accession>A0A8J7QDY0</accession>
<dbReference type="AlphaFoldDB" id="A0A8J7QDY0"/>
<dbReference type="InterPro" id="IPR009875">
    <property type="entry name" value="PilZ_domain"/>
</dbReference>
<dbReference type="EMBL" id="JAFREP010000031">
    <property type="protein sequence ID" value="MBO1322054.1"/>
    <property type="molecule type" value="Genomic_DNA"/>
</dbReference>
<dbReference type="GO" id="GO:0035438">
    <property type="term" value="F:cyclic-di-GMP binding"/>
    <property type="evidence" value="ECO:0007669"/>
    <property type="project" value="InterPro"/>
</dbReference>
<protein>
    <submittedName>
        <fullName evidence="2">PilZ domain-containing protein</fullName>
    </submittedName>
</protein>
<organism evidence="2 3">
    <name type="scientific">Acanthopleuribacter pedis</name>
    <dbReference type="NCBI Taxonomy" id="442870"/>
    <lineage>
        <taxon>Bacteria</taxon>
        <taxon>Pseudomonadati</taxon>
        <taxon>Acidobacteriota</taxon>
        <taxon>Holophagae</taxon>
        <taxon>Acanthopleuribacterales</taxon>
        <taxon>Acanthopleuribacteraceae</taxon>
        <taxon>Acanthopleuribacter</taxon>
    </lineage>
</organism>
<gene>
    <name evidence="2" type="ORF">J3U88_26495</name>
</gene>
<comment type="caution">
    <text evidence="2">The sequence shown here is derived from an EMBL/GenBank/DDBJ whole genome shotgun (WGS) entry which is preliminary data.</text>
</comment>
<dbReference type="RefSeq" id="WP_207862027.1">
    <property type="nucleotide sequence ID" value="NZ_JAFREP010000031.1"/>
</dbReference>
<name>A0A8J7QDY0_9BACT</name>
<evidence type="ECO:0000313" key="3">
    <source>
        <dbReference type="Proteomes" id="UP000664417"/>
    </source>
</evidence>